<keyword evidence="6 7" id="KW-0472">Membrane</keyword>
<evidence type="ECO:0000256" key="2">
    <source>
        <dbReference type="ARBA" id="ARBA00006679"/>
    </source>
</evidence>
<comment type="similarity">
    <text evidence="2">Belongs to the DoxX family.</text>
</comment>
<dbReference type="InterPro" id="IPR051907">
    <property type="entry name" value="DoxX-like_oxidoreductase"/>
</dbReference>
<keyword evidence="3" id="KW-1003">Cell membrane</keyword>
<proteinExistence type="inferred from homology"/>
<dbReference type="PANTHER" id="PTHR33452">
    <property type="entry name" value="OXIDOREDUCTASE CATD-RELATED"/>
    <property type="match status" value="1"/>
</dbReference>
<dbReference type="AlphaFoldDB" id="A0A0H3KY12"/>
<organism evidence="8 9">
    <name type="scientific">Burkholderia multivorans (strain ATCC 17616 / 249)</name>
    <dbReference type="NCBI Taxonomy" id="395019"/>
    <lineage>
        <taxon>Bacteria</taxon>
        <taxon>Pseudomonadati</taxon>
        <taxon>Pseudomonadota</taxon>
        <taxon>Betaproteobacteria</taxon>
        <taxon>Burkholderiales</taxon>
        <taxon>Burkholderiaceae</taxon>
        <taxon>Burkholderia</taxon>
        <taxon>Burkholderia cepacia complex</taxon>
    </lineage>
</organism>
<feature type="transmembrane region" description="Helical" evidence="7">
    <location>
        <begin position="12"/>
        <end position="33"/>
    </location>
</feature>
<evidence type="ECO:0000256" key="1">
    <source>
        <dbReference type="ARBA" id="ARBA00004651"/>
    </source>
</evidence>
<dbReference type="eggNOG" id="COG2259">
    <property type="taxonomic scope" value="Bacteria"/>
</dbReference>
<dbReference type="Proteomes" id="UP000008815">
    <property type="component" value="Chromosome 3"/>
</dbReference>
<dbReference type="PANTHER" id="PTHR33452:SF1">
    <property type="entry name" value="INNER MEMBRANE PROTEIN YPHA-RELATED"/>
    <property type="match status" value="1"/>
</dbReference>
<evidence type="ECO:0000256" key="3">
    <source>
        <dbReference type="ARBA" id="ARBA00022475"/>
    </source>
</evidence>
<protein>
    <submittedName>
        <fullName evidence="8">DoxX family membrane protein</fullName>
    </submittedName>
</protein>
<dbReference type="GeneID" id="93168007"/>
<keyword evidence="5 7" id="KW-1133">Transmembrane helix</keyword>
<evidence type="ECO:0000313" key="8">
    <source>
        <dbReference type="EMBL" id="BAG47313.1"/>
    </source>
</evidence>
<name>A0A0H3KY12_BURM1</name>
<dbReference type="KEGG" id="bmu:Bmul_6046"/>
<evidence type="ECO:0000256" key="7">
    <source>
        <dbReference type="SAM" id="Phobius"/>
    </source>
</evidence>
<sequence length="137" mass="14951">MRYLSLESKKDELLLAARVLLMILFVLFGWQKLTGFAGTVAYMASTGSPSPELSAAIAVGVELVGGVLIAIGFYTRPLALAFSVYTLATAFIGHRYWSLQGMDQYLAMINFYKNISIVGAFLLLALTGPGRYSVDRQ</sequence>
<dbReference type="RefSeq" id="WP_012218370.1">
    <property type="nucleotide sequence ID" value="NC_010087.1"/>
</dbReference>
<evidence type="ECO:0000256" key="5">
    <source>
        <dbReference type="ARBA" id="ARBA00022989"/>
    </source>
</evidence>
<feature type="transmembrane region" description="Helical" evidence="7">
    <location>
        <begin position="78"/>
        <end position="97"/>
    </location>
</feature>
<comment type="subcellular location">
    <subcellularLocation>
        <location evidence="1">Cell membrane</location>
        <topology evidence="1">Multi-pass membrane protein</topology>
    </subcellularLocation>
</comment>
<dbReference type="Pfam" id="PF07681">
    <property type="entry name" value="DoxX"/>
    <property type="match status" value="1"/>
</dbReference>
<keyword evidence="9" id="KW-1185">Reference proteome</keyword>
<feature type="transmembrane region" description="Helical" evidence="7">
    <location>
        <begin position="109"/>
        <end position="127"/>
    </location>
</feature>
<evidence type="ECO:0000313" key="9">
    <source>
        <dbReference type="Proteomes" id="UP000008815"/>
    </source>
</evidence>
<dbReference type="EMBL" id="AP009387">
    <property type="protein sequence ID" value="BAG47313.1"/>
    <property type="molecule type" value="Genomic_DNA"/>
</dbReference>
<feature type="transmembrane region" description="Helical" evidence="7">
    <location>
        <begin position="53"/>
        <end position="71"/>
    </location>
</feature>
<dbReference type="HOGENOM" id="CLU_058421_8_1_4"/>
<keyword evidence="4 7" id="KW-0812">Transmembrane</keyword>
<dbReference type="KEGG" id="bmj:BMULJ_05481"/>
<reference evidence="8 9" key="1">
    <citation type="submission" date="2007-04" db="EMBL/GenBank/DDBJ databases">
        <title>Complete genome sequence of Burkholderia multivorans ATCC 17616.</title>
        <authorList>
            <person name="Ohtsubo Y."/>
            <person name="Yamashita A."/>
            <person name="Kurokawa K."/>
            <person name="Takami H."/>
            <person name="Yuhara S."/>
            <person name="Nishiyama E."/>
            <person name="Endo R."/>
            <person name="Miyazaki R."/>
            <person name="Ono A."/>
            <person name="Yano K."/>
            <person name="Ito M."/>
            <person name="Sota M."/>
            <person name="Yuji N."/>
            <person name="Hattori M."/>
            <person name="Tsuda M."/>
        </authorList>
    </citation>
    <scope>NUCLEOTIDE SEQUENCE [LARGE SCALE GENOMIC DNA]</scope>
    <source>
        <strain evidence="9">ATCC 17616 / 249</strain>
    </source>
</reference>
<dbReference type="InterPro" id="IPR032808">
    <property type="entry name" value="DoxX"/>
</dbReference>
<dbReference type="GO" id="GO:0005886">
    <property type="term" value="C:plasma membrane"/>
    <property type="evidence" value="ECO:0007669"/>
    <property type="project" value="UniProtKB-SubCell"/>
</dbReference>
<dbReference type="STRING" id="395019.BMULJ_05481"/>
<accession>A0A0H3KY12</accession>
<evidence type="ECO:0000256" key="4">
    <source>
        <dbReference type="ARBA" id="ARBA00022692"/>
    </source>
</evidence>
<evidence type="ECO:0000256" key="6">
    <source>
        <dbReference type="ARBA" id="ARBA00023136"/>
    </source>
</evidence>
<gene>
    <name evidence="8" type="ordered locus">BMULJ_05481</name>
</gene>